<feature type="compositionally biased region" description="Basic and acidic residues" evidence="6">
    <location>
        <begin position="129"/>
        <end position="163"/>
    </location>
</feature>
<dbReference type="InterPro" id="IPR006128">
    <property type="entry name" value="Lipoprotein_PsaA-like"/>
</dbReference>
<dbReference type="GO" id="GO:0046872">
    <property type="term" value="F:metal ion binding"/>
    <property type="evidence" value="ECO:0007669"/>
    <property type="project" value="UniProtKB-KW"/>
</dbReference>
<dbReference type="InterPro" id="IPR006127">
    <property type="entry name" value="ZnuA-like"/>
</dbReference>
<dbReference type="EMBL" id="CP021354">
    <property type="protein sequence ID" value="AWK70835.1"/>
    <property type="molecule type" value="Genomic_DNA"/>
</dbReference>
<evidence type="ECO:0000256" key="6">
    <source>
        <dbReference type="SAM" id="MobiDB-lite"/>
    </source>
</evidence>
<evidence type="ECO:0000256" key="3">
    <source>
        <dbReference type="ARBA" id="ARBA00022723"/>
    </source>
</evidence>
<dbReference type="PROSITE" id="PS51257">
    <property type="entry name" value="PROKAR_LIPOPROTEIN"/>
    <property type="match status" value="1"/>
</dbReference>
<name>A0A2S2BQE9_9NOCA</name>
<keyword evidence="2 5" id="KW-0813">Transport</keyword>
<evidence type="ECO:0000313" key="9">
    <source>
        <dbReference type="Proteomes" id="UP000245711"/>
    </source>
</evidence>
<dbReference type="KEGG" id="roz:CBI38_03875"/>
<dbReference type="GO" id="GO:0030001">
    <property type="term" value="P:metal ion transport"/>
    <property type="evidence" value="ECO:0007669"/>
    <property type="project" value="InterPro"/>
</dbReference>
<keyword evidence="9" id="KW-1185">Reference proteome</keyword>
<organism evidence="8 9">
    <name type="scientific">Rhodococcus oxybenzonivorans</name>
    <dbReference type="NCBI Taxonomy" id="1990687"/>
    <lineage>
        <taxon>Bacteria</taxon>
        <taxon>Bacillati</taxon>
        <taxon>Actinomycetota</taxon>
        <taxon>Actinomycetes</taxon>
        <taxon>Mycobacteriales</taxon>
        <taxon>Nocardiaceae</taxon>
        <taxon>Rhodococcus</taxon>
    </lineage>
</organism>
<reference evidence="8 9" key="1">
    <citation type="submission" date="2017-05" db="EMBL/GenBank/DDBJ databases">
        <title>Isolation of Rhodococcus sp. S2-17 biodegrading of BP-3.</title>
        <authorList>
            <person name="Lee Y."/>
            <person name="Kim K.H."/>
            <person name="Chun B.H."/>
            <person name="Jung H.S."/>
            <person name="Jeon C.O."/>
        </authorList>
    </citation>
    <scope>NUCLEOTIDE SEQUENCE [LARGE SCALE GENOMIC DNA]</scope>
    <source>
        <strain evidence="8 9">S2-17</strain>
    </source>
</reference>
<dbReference type="GO" id="GO:0030313">
    <property type="term" value="C:cell envelope"/>
    <property type="evidence" value="ECO:0007669"/>
    <property type="project" value="UniProtKB-SubCell"/>
</dbReference>
<evidence type="ECO:0000256" key="1">
    <source>
        <dbReference type="ARBA" id="ARBA00004196"/>
    </source>
</evidence>
<dbReference type="AlphaFoldDB" id="A0A2S2BQE9"/>
<comment type="similarity">
    <text evidence="5">Belongs to the bacterial solute-binding protein 9 family.</text>
</comment>
<accession>A0A2S2BQE9</accession>
<dbReference type="Pfam" id="PF01297">
    <property type="entry name" value="ZnuA"/>
    <property type="match status" value="1"/>
</dbReference>
<feature type="region of interest" description="Disordered" evidence="6">
    <location>
        <begin position="127"/>
        <end position="163"/>
    </location>
</feature>
<dbReference type="PANTHER" id="PTHR42953:SF1">
    <property type="entry name" value="METAL-BINDING PROTEIN HI_0362-RELATED"/>
    <property type="match status" value="1"/>
</dbReference>
<dbReference type="Gene3D" id="3.40.50.1980">
    <property type="entry name" value="Nitrogenase molybdenum iron protein domain"/>
    <property type="match status" value="2"/>
</dbReference>
<dbReference type="SUPFAM" id="SSF53807">
    <property type="entry name" value="Helical backbone' metal receptor"/>
    <property type="match status" value="1"/>
</dbReference>
<evidence type="ECO:0000256" key="7">
    <source>
        <dbReference type="SAM" id="SignalP"/>
    </source>
</evidence>
<sequence length="341" mass="35278">MRASSGFRVATVAVGLSFAAALTLTACSSETSSDGALTVVASTNVWGSVAQAVAGDKVEVSSIITEPSSDPHSFEASPTDAAKLTDASLIVYNGGGYDHFVDDIINTGNGEQLSVNAFELFGAGAHAGETGHEGEEAGHEGEEAGHEGEEAGHAGEEAGHEGDVHEHGEVNEHVWYDVATVDATAHAIAEKLGQLDPDNADVYTANAETFHGRLAEITAVTDGIAAAHKDAPIAQTEPIAHYLVESAALNDVTPADFTSAIENGNDPAPAAIAATRQLITDKQVKAVVYNTQTQDKVTEDVRATAEAAGVPVVEVTETLPEGLDYIQWQTNTAQALAKALQ</sequence>
<evidence type="ECO:0000256" key="2">
    <source>
        <dbReference type="ARBA" id="ARBA00022448"/>
    </source>
</evidence>
<proteinExistence type="inferred from homology"/>
<evidence type="ECO:0000313" key="8">
    <source>
        <dbReference type="EMBL" id="AWK70835.1"/>
    </source>
</evidence>
<dbReference type="PRINTS" id="PR00690">
    <property type="entry name" value="ADHESNFAMILY"/>
</dbReference>
<protein>
    <submittedName>
        <fullName evidence="8">ABC transporter permease</fullName>
    </submittedName>
</protein>
<dbReference type="PANTHER" id="PTHR42953">
    <property type="entry name" value="HIGH-AFFINITY ZINC UPTAKE SYSTEM PROTEIN ZNUA-RELATED"/>
    <property type="match status" value="1"/>
</dbReference>
<dbReference type="OrthoDB" id="5296019at2"/>
<dbReference type="GO" id="GO:0007155">
    <property type="term" value="P:cell adhesion"/>
    <property type="evidence" value="ECO:0007669"/>
    <property type="project" value="InterPro"/>
</dbReference>
<evidence type="ECO:0000256" key="5">
    <source>
        <dbReference type="RuleBase" id="RU003512"/>
    </source>
</evidence>
<dbReference type="InterPro" id="IPR050492">
    <property type="entry name" value="Bact_metal-bind_prot9"/>
</dbReference>
<keyword evidence="3" id="KW-0479">Metal-binding</keyword>
<dbReference type="RefSeq" id="WP_109326533.1">
    <property type="nucleotide sequence ID" value="NZ_CP021354.1"/>
</dbReference>
<evidence type="ECO:0000256" key="4">
    <source>
        <dbReference type="ARBA" id="ARBA00022729"/>
    </source>
</evidence>
<feature type="signal peptide" evidence="7">
    <location>
        <begin position="1"/>
        <end position="28"/>
    </location>
</feature>
<keyword evidence="4 7" id="KW-0732">Signal</keyword>
<comment type="subcellular location">
    <subcellularLocation>
        <location evidence="1">Cell envelope</location>
    </subcellularLocation>
</comment>
<dbReference type="Proteomes" id="UP000245711">
    <property type="component" value="Chromosome"/>
</dbReference>
<gene>
    <name evidence="8" type="ORF">CBI38_03875</name>
</gene>
<feature type="chain" id="PRO_5039157641" evidence="7">
    <location>
        <begin position="29"/>
        <end position="341"/>
    </location>
</feature>